<evidence type="ECO:0000313" key="2">
    <source>
        <dbReference type="EMBL" id="GEP59648.1"/>
    </source>
</evidence>
<proteinExistence type="predicted"/>
<dbReference type="Proteomes" id="UP000321058">
    <property type="component" value="Unassembled WGS sequence"/>
</dbReference>
<gene>
    <name evidence="2" type="ORF">RSO01_68140</name>
</gene>
<evidence type="ECO:0000313" key="3">
    <source>
        <dbReference type="Proteomes" id="UP000321058"/>
    </source>
</evidence>
<accession>A0A512NL27</accession>
<organism evidence="2 3">
    <name type="scientific">Reyranella soli</name>
    <dbReference type="NCBI Taxonomy" id="1230389"/>
    <lineage>
        <taxon>Bacteria</taxon>
        <taxon>Pseudomonadati</taxon>
        <taxon>Pseudomonadota</taxon>
        <taxon>Alphaproteobacteria</taxon>
        <taxon>Hyphomicrobiales</taxon>
        <taxon>Reyranellaceae</taxon>
        <taxon>Reyranella</taxon>
    </lineage>
</organism>
<name>A0A512NL27_9HYPH</name>
<feature type="region of interest" description="Disordered" evidence="1">
    <location>
        <begin position="1"/>
        <end position="20"/>
    </location>
</feature>
<sequence>MGEHDHLTVGGLGNEPFRDGLPMHVVERRNRIVKDNAGFVVGGGEFSHERSEGDATMFAFAQDLPDRGIRFSRERDFETGG</sequence>
<dbReference type="AlphaFoldDB" id="A0A512NL27"/>
<dbReference type="EMBL" id="BKAJ01000136">
    <property type="protein sequence ID" value="GEP59648.1"/>
    <property type="molecule type" value="Genomic_DNA"/>
</dbReference>
<evidence type="ECO:0000256" key="1">
    <source>
        <dbReference type="SAM" id="MobiDB-lite"/>
    </source>
</evidence>
<comment type="caution">
    <text evidence="2">The sequence shown here is derived from an EMBL/GenBank/DDBJ whole genome shotgun (WGS) entry which is preliminary data.</text>
</comment>
<keyword evidence="3" id="KW-1185">Reference proteome</keyword>
<protein>
    <submittedName>
        <fullName evidence="2">Uncharacterized protein</fullName>
    </submittedName>
</protein>
<reference evidence="2 3" key="1">
    <citation type="submission" date="2019-07" db="EMBL/GenBank/DDBJ databases">
        <title>Whole genome shotgun sequence of Reyranella soli NBRC 108950.</title>
        <authorList>
            <person name="Hosoyama A."/>
            <person name="Uohara A."/>
            <person name="Ohji S."/>
            <person name="Ichikawa N."/>
        </authorList>
    </citation>
    <scope>NUCLEOTIDE SEQUENCE [LARGE SCALE GENOMIC DNA]</scope>
    <source>
        <strain evidence="2 3">NBRC 108950</strain>
    </source>
</reference>